<organism evidence="2 3">
    <name type="scientific">Triparma laevis f. longispina</name>
    <dbReference type="NCBI Taxonomy" id="1714387"/>
    <lineage>
        <taxon>Eukaryota</taxon>
        <taxon>Sar</taxon>
        <taxon>Stramenopiles</taxon>
        <taxon>Ochrophyta</taxon>
        <taxon>Bolidophyceae</taxon>
        <taxon>Parmales</taxon>
        <taxon>Triparmaceae</taxon>
        <taxon>Triparma</taxon>
    </lineage>
</organism>
<feature type="region of interest" description="Disordered" evidence="1">
    <location>
        <begin position="92"/>
        <end position="116"/>
    </location>
</feature>
<comment type="caution">
    <text evidence="2">The sequence shown here is derived from an EMBL/GenBank/DDBJ whole genome shotgun (WGS) entry which is preliminary data.</text>
</comment>
<evidence type="ECO:0000313" key="2">
    <source>
        <dbReference type="EMBL" id="GMH79012.1"/>
    </source>
</evidence>
<dbReference type="Gene3D" id="3.30.1470.10">
    <property type="entry name" value="Photosystem I PsaD, reaction center subunit II"/>
    <property type="match status" value="1"/>
</dbReference>
<dbReference type="Proteomes" id="UP001165122">
    <property type="component" value="Unassembled WGS sequence"/>
</dbReference>
<reference evidence="3" key="1">
    <citation type="journal article" date="2023" name="Commun. Biol.">
        <title>Genome analysis of Parmales, the sister group of diatoms, reveals the evolutionary specialization of diatoms from phago-mixotrophs to photoautotrophs.</title>
        <authorList>
            <person name="Ban H."/>
            <person name="Sato S."/>
            <person name="Yoshikawa S."/>
            <person name="Yamada K."/>
            <person name="Nakamura Y."/>
            <person name="Ichinomiya M."/>
            <person name="Sato N."/>
            <person name="Blanc-Mathieu R."/>
            <person name="Endo H."/>
            <person name="Kuwata A."/>
            <person name="Ogata H."/>
        </authorList>
    </citation>
    <scope>NUCLEOTIDE SEQUENCE [LARGE SCALE GENOMIC DNA]</scope>
    <source>
        <strain evidence="3">NIES 3700</strain>
    </source>
</reference>
<feature type="compositionally biased region" description="Polar residues" evidence="1">
    <location>
        <begin position="94"/>
        <end position="116"/>
    </location>
</feature>
<evidence type="ECO:0000313" key="3">
    <source>
        <dbReference type="Proteomes" id="UP001165122"/>
    </source>
</evidence>
<name>A0A9W7B0S9_9STRA</name>
<dbReference type="OrthoDB" id="551993at2759"/>
<evidence type="ECO:0000256" key="1">
    <source>
        <dbReference type="SAM" id="MobiDB-lite"/>
    </source>
</evidence>
<accession>A0A9W7B0S9</accession>
<protein>
    <submittedName>
        <fullName evidence="2">Uncharacterized protein</fullName>
    </submittedName>
</protein>
<proteinExistence type="predicted"/>
<gene>
    <name evidence="2" type="ORF">TrLO_g7722</name>
</gene>
<sequence>MNVSPDDIHDAAEQFDIDLQDEPYLVWIMREFCLTPLPPNYSKAINELGEEGFVNDTNGEGSTTHPALPFFRTLVKKERDKQAALALPALDVSGRTSPSSPLGRTSPIPQGASQLGDNAKFSNEWMEFASDRGKYYHNFATNKTTAKLNPNMNIINAPIVMKQSTNILRNRSEFMPALLRFRSWWQETQSFDGAMDRKEIEVIFDTRSDELKIKMINSKDASVEYCCDNIDSLQFWDFHVGAVINIMGRATTLMQASLETQRWYDIDFKRLSKIREKLKAEVKKYDLVAATRREPLSPTKGTRTKSLRWLVEQCERSAGRLYELRPAAVAKVIN</sequence>
<dbReference type="EMBL" id="BRXW01000912">
    <property type="protein sequence ID" value="GMH79012.1"/>
    <property type="molecule type" value="Genomic_DNA"/>
</dbReference>
<dbReference type="AlphaFoldDB" id="A0A9W7B0S9"/>
<keyword evidence="3" id="KW-1185">Reference proteome</keyword>